<comment type="caution">
    <text evidence="2">The sequence shown here is derived from an EMBL/GenBank/DDBJ whole genome shotgun (WGS) entry which is preliminary data.</text>
</comment>
<keyword evidence="3" id="KW-1185">Reference proteome</keyword>
<gene>
    <name evidence="2" type="ORF">EI291_14845</name>
</gene>
<sequence length="405" mass="45135">MADYACISLPGRVLAALLGLLIGGGQLGQPATAQPTRSFHTLDGRTLPPAYLDRTIRHLMDSARVPGLAVALFEHNRLQYLRTFGYRNVAAQEPLTPQTSMYAASFSKAVFAYLVMQLVEEGKLNLDRPLAQYLPKPIPDYPQYQDLAGDARWQQITARQSLTHTTGLPNWRWIAPDKKLRFKFNPGQQYWYSGEGLQLLQLAVEQLTGQSLVQLSEARVFRPLSMTQTSYVWQPKFEQNYALGYDEQGQPLPKRRRTTAGAAGSLETTPADYARFLAAVMQGRGLRPATKQEMIRRQVRIPYRGQFGPLATVAAADSNRTIQLGYGLGWGTFESPYGPAYFKEGHDDGWENHSVVFSRAGKAILLMGNSSNADATFMALLARLLGDRTTPAQWENYAEYPPTAP</sequence>
<feature type="domain" description="Beta-lactamase-related" evidence="1">
    <location>
        <begin position="52"/>
        <end position="380"/>
    </location>
</feature>
<reference evidence="2 3" key="1">
    <citation type="submission" date="2018-12" db="EMBL/GenBank/DDBJ databases">
        <authorList>
            <person name="Feng G."/>
            <person name="Zhu H."/>
        </authorList>
    </citation>
    <scope>NUCLEOTIDE SEQUENCE [LARGE SCALE GENOMIC DNA]</scope>
    <source>
        <strain evidence="2 3">KCTC 12533</strain>
    </source>
</reference>
<dbReference type="OrthoDB" id="1357763at2"/>
<evidence type="ECO:0000313" key="3">
    <source>
        <dbReference type="Proteomes" id="UP000273500"/>
    </source>
</evidence>
<accession>A0A428KMA6</accession>
<dbReference type="GO" id="GO:0016787">
    <property type="term" value="F:hydrolase activity"/>
    <property type="evidence" value="ECO:0007669"/>
    <property type="project" value="UniProtKB-KW"/>
</dbReference>
<dbReference type="Pfam" id="PF00144">
    <property type="entry name" value="Beta-lactamase"/>
    <property type="match status" value="1"/>
</dbReference>
<dbReference type="EMBL" id="RWIT01000008">
    <property type="protein sequence ID" value="RSK47533.1"/>
    <property type="molecule type" value="Genomic_DNA"/>
</dbReference>
<protein>
    <submittedName>
        <fullName evidence="2">Class A beta-lactamase-related serine hydrolase</fullName>
    </submittedName>
</protein>
<name>A0A428KMA6_9BACT</name>
<dbReference type="InterPro" id="IPR012338">
    <property type="entry name" value="Beta-lactam/transpept-like"/>
</dbReference>
<proteinExistence type="predicted"/>
<dbReference type="Gene3D" id="3.40.710.10">
    <property type="entry name" value="DD-peptidase/beta-lactamase superfamily"/>
    <property type="match status" value="1"/>
</dbReference>
<dbReference type="PANTHER" id="PTHR43283:SF18">
    <property type="match status" value="1"/>
</dbReference>
<dbReference type="InterPro" id="IPR050789">
    <property type="entry name" value="Diverse_Enzym_Activities"/>
</dbReference>
<dbReference type="AlphaFoldDB" id="A0A428KMA6"/>
<dbReference type="RefSeq" id="WP_125421475.1">
    <property type="nucleotide sequence ID" value="NZ_RWIT01000008.1"/>
</dbReference>
<organism evidence="2 3">
    <name type="scientific">Hymenobacter rigui</name>
    <dbReference type="NCBI Taxonomy" id="334424"/>
    <lineage>
        <taxon>Bacteria</taxon>
        <taxon>Pseudomonadati</taxon>
        <taxon>Bacteroidota</taxon>
        <taxon>Cytophagia</taxon>
        <taxon>Cytophagales</taxon>
        <taxon>Hymenobacteraceae</taxon>
        <taxon>Hymenobacter</taxon>
    </lineage>
</organism>
<dbReference type="SUPFAM" id="SSF56601">
    <property type="entry name" value="beta-lactamase/transpeptidase-like"/>
    <property type="match status" value="1"/>
</dbReference>
<evidence type="ECO:0000259" key="1">
    <source>
        <dbReference type="Pfam" id="PF00144"/>
    </source>
</evidence>
<dbReference type="InterPro" id="IPR001466">
    <property type="entry name" value="Beta-lactam-related"/>
</dbReference>
<evidence type="ECO:0000313" key="2">
    <source>
        <dbReference type="EMBL" id="RSK47533.1"/>
    </source>
</evidence>
<dbReference type="PANTHER" id="PTHR43283">
    <property type="entry name" value="BETA-LACTAMASE-RELATED"/>
    <property type="match status" value="1"/>
</dbReference>
<keyword evidence="2" id="KW-0378">Hydrolase</keyword>
<dbReference type="Proteomes" id="UP000273500">
    <property type="component" value="Unassembled WGS sequence"/>
</dbReference>